<feature type="compositionally biased region" description="Basic and acidic residues" evidence="1">
    <location>
        <begin position="72"/>
        <end position="82"/>
    </location>
</feature>
<evidence type="ECO:0000313" key="3">
    <source>
        <dbReference type="Proteomes" id="UP000001861"/>
    </source>
</evidence>
<reference evidence="2 3" key="1">
    <citation type="journal article" date="2010" name="Proc. Natl. Acad. Sci. U.S.A.">
        <title>Insights into evolution of multicellular fungi from the assembled chromosomes of the mushroom Coprinopsis cinerea (Coprinus cinereus).</title>
        <authorList>
            <person name="Stajich J.E."/>
            <person name="Wilke S.K."/>
            <person name="Ahren D."/>
            <person name="Au C.H."/>
            <person name="Birren B.W."/>
            <person name="Borodovsky M."/>
            <person name="Burns C."/>
            <person name="Canback B."/>
            <person name="Casselton L.A."/>
            <person name="Cheng C.K."/>
            <person name="Deng J."/>
            <person name="Dietrich F.S."/>
            <person name="Fargo D.C."/>
            <person name="Farman M.L."/>
            <person name="Gathman A.C."/>
            <person name="Goldberg J."/>
            <person name="Guigo R."/>
            <person name="Hoegger P.J."/>
            <person name="Hooker J.B."/>
            <person name="Huggins A."/>
            <person name="James T.Y."/>
            <person name="Kamada T."/>
            <person name="Kilaru S."/>
            <person name="Kodira C."/>
            <person name="Kues U."/>
            <person name="Kupfer D."/>
            <person name="Kwan H.S."/>
            <person name="Lomsadze A."/>
            <person name="Li W."/>
            <person name="Lilly W.W."/>
            <person name="Ma L.J."/>
            <person name="Mackey A.J."/>
            <person name="Manning G."/>
            <person name="Martin F."/>
            <person name="Muraguchi H."/>
            <person name="Natvig D.O."/>
            <person name="Palmerini H."/>
            <person name="Ramesh M.A."/>
            <person name="Rehmeyer C.J."/>
            <person name="Roe B.A."/>
            <person name="Shenoy N."/>
            <person name="Stanke M."/>
            <person name="Ter-Hovhannisyan V."/>
            <person name="Tunlid A."/>
            <person name="Velagapudi R."/>
            <person name="Vision T.J."/>
            <person name="Zeng Q."/>
            <person name="Zolan M.E."/>
            <person name="Pukkila P.J."/>
        </authorList>
    </citation>
    <scope>NUCLEOTIDE SEQUENCE [LARGE SCALE GENOMIC DNA]</scope>
    <source>
        <strain evidence="3">Okayama-7 / 130 / ATCC MYA-4618 / FGSC 9003</strain>
    </source>
</reference>
<gene>
    <name evidence="2" type="ORF">CC1G_13728</name>
</gene>
<feature type="compositionally biased region" description="Basic residues" evidence="1">
    <location>
        <begin position="52"/>
        <end position="71"/>
    </location>
</feature>
<keyword evidence="3" id="KW-1185">Reference proteome</keyword>
<dbReference type="KEGG" id="cci:CC1G_13728"/>
<dbReference type="AlphaFoldDB" id="D6RK69"/>
<proteinExistence type="predicted"/>
<sequence>MSLCRISRQEQGNLSASVSARARHGTTPKWSEPGDVAPQTGTEGLASVSCRDRKHRPVSAVHRKVVMKRTARLQEKGSRRGEVGPNRRARR</sequence>
<evidence type="ECO:0000313" key="2">
    <source>
        <dbReference type="EMBL" id="EFI28702.1"/>
    </source>
</evidence>
<dbReference type="Proteomes" id="UP000001861">
    <property type="component" value="Unassembled WGS sequence"/>
</dbReference>
<feature type="region of interest" description="Disordered" evidence="1">
    <location>
        <begin position="1"/>
        <end position="91"/>
    </location>
</feature>
<dbReference type="InParanoid" id="D6RK69"/>
<comment type="caution">
    <text evidence="2">The sequence shown here is derived from an EMBL/GenBank/DDBJ whole genome shotgun (WGS) entry which is preliminary data.</text>
</comment>
<dbReference type="HOGENOM" id="CLU_2426936_0_0_1"/>
<dbReference type="RefSeq" id="XP_002912196.1">
    <property type="nucleotide sequence ID" value="XM_002912150.1"/>
</dbReference>
<accession>D6RK69</accession>
<name>D6RK69_COPC7</name>
<feature type="compositionally biased region" description="Polar residues" evidence="1">
    <location>
        <begin position="9"/>
        <end position="18"/>
    </location>
</feature>
<protein>
    <submittedName>
        <fullName evidence="2">Uncharacterized protein</fullName>
    </submittedName>
</protein>
<dbReference type="GeneID" id="6008009"/>
<evidence type="ECO:0000256" key="1">
    <source>
        <dbReference type="SAM" id="MobiDB-lite"/>
    </source>
</evidence>
<dbReference type="VEuPathDB" id="FungiDB:CC1G_13728"/>
<organism evidence="2 3">
    <name type="scientific">Coprinopsis cinerea (strain Okayama-7 / 130 / ATCC MYA-4618 / FGSC 9003)</name>
    <name type="common">Inky cap fungus</name>
    <name type="synonym">Hormographiella aspergillata</name>
    <dbReference type="NCBI Taxonomy" id="240176"/>
    <lineage>
        <taxon>Eukaryota</taxon>
        <taxon>Fungi</taxon>
        <taxon>Dikarya</taxon>
        <taxon>Basidiomycota</taxon>
        <taxon>Agaricomycotina</taxon>
        <taxon>Agaricomycetes</taxon>
        <taxon>Agaricomycetidae</taxon>
        <taxon>Agaricales</taxon>
        <taxon>Agaricineae</taxon>
        <taxon>Psathyrellaceae</taxon>
        <taxon>Coprinopsis</taxon>
    </lineage>
</organism>
<dbReference type="EMBL" id="AACS02000001">
    <property type="protein sequence ID" value="EFI28702.1"/>
    <property type="molecule type" value="Genomic_DNA"/>
</dbReference>